<reference evidence="2 3" key="1">
    <citation type="journal article" date="2023" name="IMA Fungus">
        <title>Comparative genomic study of the Penicillium genus elucidates a diverse pangenome and 15 lateral gene transfer events.</title>
        <authorList>
            <person name="Petersen C."/>
            <person name="Sorensen T."/>
            <person name="Nielsen M.R."/>
            <person name="Sondergaard T.E."/>
            <person name="Sorensen J.L."/>
            <person name="Fitzpatrick D.A."/>
            <person name="Frisvad J.C."/>
            <person name="Nielsen K.L."/>
        </authorList>
    </citation>
    <scope>NUCLEOTIDE SEQUENCE [LARGE SCALE GENOMIC DNA]</scope>
    <source>
        <strain evidence="2 3">IBT 35679</strain>
    </source>
</reference>
<protein>
    <submittedName>
        <fullName evidence="2">Uncharacterized protein</fullName>
    </submittedName>
</protein>
<evidence type="ECO:0000256" key="1">
    <source>
        <dbReference type="SAM" id="MobiDB-lite"/>
    </source>
</evidence>
<dbReference type="Proteomes" id="UP001220324">
    <property type="component" value="Unassembled WGS sequence"/>
</dbReference>
<keyword evidence="3" id="KW-1185">Reference proteome</keyword>
<evidence type="ECO:0000313" key="3">
    <source>
        <dbReference type="Proteomes" id="UP001220324"/>
    </source>
</evidence>
<comment type="caution">
    <text evidence="2">The sequence shown here is derived from an EMBL/GenBank/DDBJ whole genome shotgun (WGS) entry which is preliminary data.</text>
</comment>
<dbReference type="AlphaFoldDB" id="A0AAD6D2L3"/>
<accession>A0AAD6D2L3</accession>
<name>A0AAD6D2L3_9EURO</name>
<evidence type="ECO:0000313" key="2">
    <source>
        <dbReference type="EMBL" id="KAJ5552405.1"/>
    </source>
</evidence>
<feature type="region of interest" description="Disordered" evidence="1">
    <location>
        <begin position="1"/>
        <end position="34"/>
    </location>
</feature>
<organism evidence="2 3">
    <name type="scientific">Penicillium frequentans</name>
    <dbReference type="NCBI Taxonomy" id="3151616"/>
    <lineage>
        <taxon>Eukaryota</taxon>
        <taxon>Fungi</taxon>
        <taxon>Dikarya</taxon>
        <taxon>Ascomycota</taxon>
        <taxon>Pezizomycotina</taxon>
        <taxon>Eurotiomycetes</taxon>
        <taxon>Eurotiomycetidae</taxon>
        <taxon>Eurotiales</taxon>
        <taxon>Aspergillaceae</taxon>
        <taxon>Penicillium</taxon>
    </lineage>
</organism>
<gene>
    <name evidence="2" type="ORF">N7494_001783</name>
</gene>
<proteinExistence type="predicted"/>
<sequence>MSLEGGLRNLPLILSGSTPANEESSLGSKNYSQPPRAIILGGGYSDDDLAKLQEAASRTPGAVRVPWLKADIEKTKRGPEPGTPEYSQLVALRVKETLGDLLKQKDLNLTENDVFLW</sequence>
<feature type="compositionally biased region" description="Polar residues" evidence="1">
    <location>
        <begin position="15"/>
        <end position="33"/>
    </location>
</feature>
<dbReference type="EMBL" id="JAQIZZ010000002">
    <property type="protein sequence ID" value="KAJ5552405.1"/>
    <property type="molecule type" value="Genomic_DNA"/>
</dbReference>